<dbReference type="AlphaFoldDB" id="A0A4R5E569"/>
<evidence type="ECO:0000313" key="1">
    <source>
        <dbReference type="EMBL" id="TDE24964.1"/>
    </source>
</evidence>
<accession>A0A4R5E569</accession>
<proteinExistence type="predicted"/>
<name>A0A4R5E569_9ACTN</name>
<evidence type="ECO:0000313" key="2">
    <source>
        <dbReference type="Proteomes" id="UP000295136"/>
    </source>
</evidence>
<dbReference type="Proteomes" id="UP000295136">
    <property type="component" value="Unassembled WGS sequence"/>
</dbReference>
<protein>
    <submittedName>
        <fullName evidence="1">Uncharacterized protein</fullName>
    </submittedName>
</protein>
<dbReference type="EMBL" id="SMLD01000255">
    <property type="protein sequence ID" value="TDE24964.1"/>
    <property type="molecule type" value="Genomic_DNA"/>
</dbReference>
<reference evidence="1 2" key="1">
    <citation type="submission" date="2019-03" db="EMBL/GenBank/DDBJ databases">
        <title>Draft genome sequences of novel Actinobacteria.</title>
        <authorList>
            <person name="Sahin N."/>
            <person name="Ay H."/>
            <person name="Saygin H."/>
        </authorList>
    </citation>
    <scope>NUCLEOTIDE SEQUENCE [LARGE SCALE GENOMIC DNA]</scope>
    <source>
        <strain evidence="1 2">6K102</strain>
    </source>
</reference>
<gene>
    <name evidence="1" type="ORF">E1295_45250</name>
</gene>
<organism evidence="1 2">
    <name type="scientific">Nonomuraea mesophila</name>
    <dbReference type="NCBI Taxonomy" id="2530382"/>
    <lineage>
        <taxon>Bacteria</taxon>
        <taxon>Bacillati</taxon>
        <taxon>Actinomycetota</taxon>
        <taxon>Actinomycetes</taxon>
        <taxon>Streptosporangiales</taxon>
        <taxon>Streptosporangiaceae</taxon>
        <taxon>Nonomuraea</taxon>
    </lineage>
</organism>
<comment type="caution">
    <text evidence="1">The sequence shown here is derived from an EMBL/GenBank/DDBJ whole genome shotgun (WGS) entry which is preliminary data.</text>
</comment>
<sequence>MSCSEGYRVPVGPDAPRWVTGRSRKTVLVVVHTVTSGQRLLDVVRLLAADLRIQVVFTMAPDVFSNGVAELLIRIGGVTLPWHLAIRERFDLAICAAYGGIENLHAPLVVVPHGAGYTKLVSRRSGGGAVAARGVYGLSAQELVRDGTVIPSAIVLAHEAERLRLAQSCPEAVAVAEVVGDASHDRLVASSPERGAYRQALRVPAEHELVVVTSTWGPSSLFGRHPGLLRRVLSELPRDRYRVAALLHPNIWFGHGVWQIHTWLADCLRAGLMLVPPEADWRGVLVAADHVVGDHGSAAVYATICGASVSLVEDAGDDVDPASAGGLLASAAPRMRLDRPLPAQLCRAAASHHPGRDAAVVARLTSAPGHFDRNMRRLIYRLMRLPQPLILPKTDPVPLPYPACPPDHAAFKEHK</sequence>
<keyword evidence="2" id="KW-1185">Reference proteome</keyword>